<dbReference type="PANTHER" id="PTHR39477">
    <property type="entry name" value="CHROMOSOME 8, WHOLE GENOME SHOTGUN SEQUENCE"/>
    <property type="match status" value="1"/>
</dbReference>
<organism evidence="3 4">
    <name type="scientific">Lasiosphaeris hirsuta</name>
    <dbReference type="NCBI Taxonomy" id="260670"/>
    <lineage>
        <taxon>Eukaryota</taxon>
        <taxon>Fungi</taxon>
        <taxon>Dikarya</taxon>
        <taxon>Ascomycota</taxon>
        <taxon>Pezizomycotina</taxon>
        <taxon>Sordariomycetes</taxon>
        <taxon>Sordariomycetidae</taxon>
        <taxon>Sordariales</taxon>
        <taxon>Lasiosphaeriaceae</taxon>
        <taxon>Lasiosphaeris</taxon>
    </lineage>
</organism>
<evidence type="ECO:0000259" key="2">
    <source>
        <dbReference type="Pfam" id="PF24845"/>
    </source>
</evidence>
<dbReference type="Proteomes" id="UP001172102">
    <property type="component" value="Unassembled WGS sequence"/>
</dbReference>
<reference evidence="3" key="1">
    <citation type="submission" date="2023-06" db="EMBL/GenBank/DDBJ databases">
        <title>Genome-scale phylogeny and comparative genomics of the fungal order Sordariales.</title>
        <authorList>
            <consortium name="Lawrence Berkeley National Laboratory"/>
            <person name="Hensen N."/>
            <person name="Bonometti L."/>
            <person name="Westerberg I."/>
            <person name="Brannstrom I.O."/>
            <person name="Guillou S."/>
            <person name="Cros-Aarteil S."/>
            <person name="Calhoun S."/>
            <person name="Haridas S."/>
            <person name="Kuo A."/>
            <person name="Mondo S."/>
            <person name="Pangilinan J."/>
            <person name="Riley R."/>
            <person name="Labutti K."/>
            <person name="Andreopoulos B."/>
            <person name="Lipzen A."/>
            <person name="Chen C."/>
            <person name="Yanf M."/>
            <person name="Daum C."/>
            <person name="Ng V."/>
            <person name="Clum A."/>
            <person name="Steindorff A."/>
            <person name="Ohm R."/>
            <person name="Martin F."/>
            <person name="Silar P."/>
            <person name="Natvig D."/>
            <person name="Lalanne C."/>
            <person name="Gautier V."/>
            <person name="Ament-Velasquez S.L."/>
            <person name="Kruys A."/>
            <person name="Hutchinson M.I."/>
            <person name="Powell A.J."/>
            <person name="Barry K."/>
            <person name="Miller A.N."/>
            <person name="Grigoriev I.V."/>
            <person name="Debuchy R."/>
            <person name="Gladieux P."/>
            <person name="Thoren M.H."/>
            <person name="Johannesson H."/>
        </authorList>
    </citation>
    <scope>NUCLEOTIDE SEQUENCE</scope>
    <source>
        <strain evidence="3">SMH4607-1</strain>
    </source>
</reference>
<protein>
    <recommendedName>
        <fullName evidence="2">DUF7721 domain-containing protein</fullName>
    </recommendedName>
</protein>
<dbReference type="AlphaFoldDB" id="A0AA40BC41"/>
<proteinExistence type="predicted"/>
<evidence type="ECO:0000313" key="3">
    <source>
        <dbReference type="EMBL" id="KAK0731533.1"/>
    </source>
</evidence>
<dbReference type="Pfam" id="PF24845">
    <property type="entry name" value="DUF7721"/>
    <property type="match status" value="1"/>
</dbReference>
<dbReference type="PANTHER" id="PTHR39477:SF1">
    <property type="entry name" value="BETA-FLANKING PROTEIN"/>
    <property type="match status" value="1"/>
</dbReference>
<keyword evidence="4" id="KW-1185">Reference proteome</keyword>
<dbReference type="InterPro" id="IPR056138">
    <property type="entry name" value="DUF7721"/>
</dbReference>
<sequence length="205" mass="20841">MDFLGKVLDAVDDKPQVTHGGSYPAGGGIPYAEDDDLQNAAHHAANHAPEDSSFFSSILGEIGQRKHQVAQEDIDEEDAVSSHKQFFGASPTPEATSSSMGSAAALQALKLFTSGSSDTHQPQSQSAFIGLAMSQASKLFDQQASAGNVAASADKQSAVTKAGEMALKMYLKSQAGHGGGLPGASSGGGSGSLGGLLSLASKYVQ</sequence>
<feature type="domain" description="DUF7721" evidence="2">
    <location>
        <begin position="36"/>
        <end position="117"/>
    </location>
</feature>
<gene>
    <name evidence="3" type="ORF">B0H67DRAFT_549282</name>
</gene>
<feature type="region of interest" description="Disordered" evidence="1">
    <location>
        <begin position="80"/>
        <end position="100"/>
    </location>
</feature>
<accession>A0AA40BC41</accession>
<dbReference type="EMBL" id="JAUKUA010000001">
    <property type="protein sequence ID" value="KAK0731533.1"/>
    <property type="molecule type" value="Genomic_DNA"/>
</dbReference>
<feature type="region of interest" description="Disordered" evidence="1">
    <location>
        <begin position="14"/>
        <end position="34"/>
    </location>
</feature>
<evidence type="ECO:0000313" key="4">
    <source>
        <dbReference type="Proteomes" id="UP001172102"/>
    </source>
</evidence>
<evidence type="ECO:0000256" key="1">
    <source>
        <dbReference type="SAM" id="MobiDB-lite"/>
    </source>
</evidence>
<name>A0AA40BC41_9PEZI</name>
<comment type="caution">
    <text evidence="3">The sequence shown here is derived from an EMBL/GenBank/DDBJ whole genome shotgun (WGS) entry which is preliminary data.</text>
</comment>